<accession>A0A6G0VMQ2</accession>
<reference evidence="1 2" key="1">
    <citation type="submission" date="2019-08" db="EMBL/GenBank/DDBJ databases">
        <title>Whole genome of Aphis craccivora.</title>
        <authorList>
            <person name="Voronova N.V."/>
            <person name="Shulinski R.S."/>
            <person name="Bandarenka Y.V."/>
            <person name="Zhorov D.G."/>
            <person name="Warner D."/>
        </authorList>
    </citation>
    <scope>NUCLEOTIDE SEQUENCE [LARGE SCALE GENOMIC DNA]</scope>
    <source>
        <strain evidence="1">180601</strain>
        <tissue evidence="1">Whole Body</tissue>
    </source>
</reference>
<dbReference type="Proteomes" id="UP000478052">
    <property type="component" value="Unassembled WGS sequence"/>
</dbReference>
<keyword evidence="2" id="KW-1185">Reference proteome</keyword>
<gene>
    <name evidence="1" type="ORF">FWK35_00035904</name>
</gene>
<dbReference type="AlphaFoldDB" id="A0A6G0VMQ2"/>
<name>A0A6G0VMQ2_APHCR</name>
<proteinExistence type="predicted"/>
<evidence type="ECO:0000313" key="1">
    <source>
        <dbReference type="EMBL" id="KAF0702242.1"/>
    </source>
</evidence>
<comment type="caution">
    <text evidence="1">The sequence shown here is derived from an EMBL/GenBank/DDBJ whole genome shotgun (WGS) entry which is preliminary data.</text>
</comment>
<dbReference type="EMBL" id="VUJU01014369">
    <property type="protein sequence ID" value="KAF0702242.1"/>
    <property type="molecule type" value="Genomic_DNA"/>
</dbReference>
<dbReference type="OrthoDB" id="6363432at2759"/>
<sequence length="104" mass="12098">MVFHELFRDVPINLQQHHVDANHNTMGYTATLGTEAKQEACQHFLRNMLTNKINEPFEFTEMEIEEKKGPPLEDFPWSNFASLAMHNLIIQWAVKPVVSRANYV</sequence>
<protein>
    <submittedName>
        <fullName evidence="1">Mediator of RNA polymerase II transcription subunit 15-like</fullName>
    </submittedName>
</protein>
<organism evidence="1 2">
    <name type="scientific">Aphis craccivora</name>
    <name type="common">Cowpea aphid</name>
    <dbReference type="NCBI Taxonomy" id="307492"/>
    <lineage>
        <taxon>Eukaryota</taxon>
        <taxon>Metazoa</taxon>
        <taxon>Ecdysozoa</taxon>
        <taxon>Arthropoda</taxon>
        <taxon>Hexapoda</taxon>
        <taxon>Insecta</taxon>
        <taxon>Pterygota</taxon>
        <taxon>Neoptera</taxon>
        <taxon>Paraneoptera</taxon>
        <taxon>Hemiptera</taxon>
        <taxon>Sternorrhyncha</taxon>
        <taxon>Aphidomorpha</taxon>
        <taxon>Aphidoidea</taxon>
        <taxon>Aphididae</taxon>
        <taxon>Aphidini</taxon>
        <taxon>Aphis</taxon>
        <taxon>Aphis</taxon>
    </lineage>
</organism>
<evidence type="ECO:0000313" key="2">
    <source>
        <dbReference type="Proteomes" id="UP000478052"/>
    </source>
</evidence>